<name>A0A0A0KVZ2_CUCSA</name>
<feature type="compositionally biased region" description="Basic and acidic residues" evidence="1">
    <location>
        <begin position="107"/>
        <end position="116"/>
    </location>
</feature>
<proteinExistence type="predicted"/>
<dbReference type="EMBL" id="CM002925">
    <property type="protein sequence ID" value="KGN53800.1"/>
    <property type="molecule type" value="Genomic_DNA"/>
</dbReference>
<feature type="chain" id="PRO_5001965469" description="Rapid ALkalinization Factor" evidence="2">
    <location>
        <begin position="25"/>
        <end position="116"/>
    </location>
</feature>
<reference evidence="3 4" key="3">
    <citation type="journal article" date="2010" name="BMC Genomics">
        <title>Transcriptome sequencing and comparative analysis of cucumber flowers with different sex types.</title>
        <authorList>
            <person name="Guo S."/>
            <person name="Zheng Y."/>
            <person name="Joung J.G."/>
            <person name="Liu S."/>
            <person name="Zhang Z."/>
            <person name="Crasta O.R."/>
            <person name="Sobral B.W."/>
            <person name="Xu Y."/>
            <person name="Huang S."/>
            <person name="Fei Z."/>
        </authorList>
    </citation>
    <scope>NUCLEOTIDE SEQUENCE [LARGE SCALE GENOMIC DNA]</scope>
    <source>
        <strain evidence="4">cv. 9930</strain>
    </source>
</reference>
<accession>A0A0A0KVZ2</accession>
<dbReference type="Gramene" id="KGN53800">
    <property type="protein sequence ID" value="KGN53800"/>
    <property type="gene ID" value="Csa_4G131140"/>
</dbReference>
<organism evidence="3 4">
    <name type="scientific">Cucumis sativus</name>
    <name type="common">Cucumber</name>
    <dbReference type="NCBI Taxonomy" id="3659"/>
    <lineage>
        <taxon>Eukaryota</taxon>
        <taxon>Viridiplantae</taxon>
        <taxon>Streptophyta</taxon>
        <taxon>Embryophyta</taxon>
        <taxon>Tracheophyta</taxon>
        <taxon>Spermatophyta</taxon>
        <taxon>Magnoliopsida</taxon>
        <taxon>eudicotyledons</taxon>
        <taxon>Gunneridae</taxon>
        <taxon>Pentapetalae</taxon>
        <taxon>rosids</taxon>
        <taxon>fabids</taxon>
        <taxon>Cucurbitales</taxon>
        <taxon>Cucurbitaceae</taxon>
        <taxon>Benincaseae</taxon>
        <taxon>Cucumis</taxon>
    </lineage>
</organism>
<reference evidence="3 4" key="4">
    <citation type="journal article" date="2011" name="BMC Genomics">
        <title>RNA-Seq improves annotation of protein-coding genes in the cucumber genome.</title>
        <authorList>
            <person name="Li Z."/>
            <person name="Zhang Z."/>
            <person name="Yan P."/>
            <person name="Huang S."/>
            <person name="Fei Z."/>
            <person name="Lin K."/>
        </authorList>
    </citation>
    <scope>NUCLEOTIDE SEQUENCE [LARGE SCALE GENOMIC DNA]</scope>
    <source>
        <strain evidence="4">cv. 9930</strain>
    </source>
</reference>
<protein>
    <recommendedName>
        <fullName evidence="5">Rapid ALkalinization Factor</fullName>
    </recommendedName>
</protein>
<evidence type="ECO:0008006" key="5">
    <source>
        <dbReference type="Google" id="ProtNLM"/>
    </source>
</evidence>
<evidence type="ECO:0000256" key="1">
    <source>
        <dbReference type="SAM" id="MobiDB-lite"/>
    </source>
</evidence>
<evidence type="ECO:0000256" key="2">
    <source>
        <dbReference type="SAM" id="SignalP"/>
    </source>
</evidence>
<reference evidence="3 4" key="2">
    <citation type="journal article" date="2009" name="PLoS ONE">
        <title>An integrated genetic and cytogenetic map of the cucumber genome.</title>
        <authorList>
            <person name="Ren Y."/>
            <person name="Zhang Z."/>
            <person name="Liu J."/>
            <person name="Staub J.E."/>
            <person name="Han Y."/>
            <person name="Cheng Z."/>
            <person name="Li X."/>
            <person name="Lu J."/>
            <person name="Miao H."/>
            <person name="Kang H."/>
            <person name="Xie B."/>
            <person name="Gu X."/>
            <person name="Wang X."/>
            <person name="Du Y."/>
            <person name="Jin W."/>
            <person name="Huang S."/>
        </authorList>
    </citation>
    <scope>NUCLEOTIDE SEQUENCE [LARGE SCALE GENOMIC DNA]</scope>
    <source>
        <strain evidence="4">cv. 9930</strain>
    </source>
</reference>
<gene>
    <name evidence="3" type="ORF">Csa_4G131140</name>
</gene>
<sequence>MATTFSIPTMAILILTLLFNPTRCNTTVNETTSEWCYGSENCLVGDESLDSEFLMETETSRMLLDFQNLQTPGTIDPNRQSVAECGRPPRYDSCTGEERQIPNPENCDVRNRANPC</sequence>
<dbReference type="Proteomes" id="UP000029981">
    <property type="component" value="Chromosome 4"/>
</dbReference>
<reference evidence="3 4" key="1">
    <citation type="journal article" date="2009" name="Nat. Genet.">
        <title>The genome of the cucumber, Cucumis sativus L.</title>
        <authorList>
            <person name="Huang S."/>
            <person name="Li R."/>
            <person name="Zhang Z."/>
            <person name="Li L."/>
            <person name="Gu X."/>
            <person name="Fan W."/>
            <person name="Lucas W.J."/>
            <person name="Wang X."/>
            <person name="Xie B."/>
            <person name="Ni P."/>
            <person name="Ren Y."/>
            <person name="Zhu H."/>
            <person name="Li J."/>
            <person name="Lin K."/>
            <person name="Jin W."/>
            <person name="Fei Z."/>
            <person name="Li G."/>
            <person name="Staub J."/>
            <person name="Kilian A."/>
            <person name="van der Vossen E.A."/>
            <person name="Wu Y."/>
            <person name="Guo J."/>
            <person name="He J."/>
            <person name="Jia Z."/>
            <person name="Ren Y."/>
            <person name="Tian G."/>
            <person name="Lu Y."/>
            <person name="Ruan J."/>
            <person name="Qian W."/>
            <person name="Wang M."/>
            <person name="Huang Q."/>
            <person name="Li B."/>
            <person name="Xuan Z."/>
            <person name="Cao J."/>
            <person name="Asan"/>
            <person name="Wu Z."/>
            <person name="Zhang J."/>
            <person name="Cai Q."/>
            <person name="Bai Y."/>
            <person name="Zhao B."/>
            <person name="Han Y."/>
            <person name="Li Y."/>
            <person name="Li X."/>
            <person name="Wang S."/>
            <person name="Shi Q."/>
            <person name="Liu S."/>
            <person name="Cho W.K."/>
            <person name="Kim J.Y."/>
            <person name="Xu Y."/>
            <person name="Heller-Uszynska K."/>
            <person name="Miao H."/>
            <person name="Cheng Z."/>
            <person name="Zhang S."/>
            <person name="Wu J."/>
            <person name="Yang Y."/>
            <person name="Kang H."/>
            <person name="Li M."/>
            <person name="Liang H."/>
            <person name="Ren X."/>
            <person name="Shi Z."/>
            <person name="Wen M."/>
            <person name="Jian M."/>
            <person name="Yang H."/>
            <person name="Zhang G."/>
            <person name="Yang Z."/>
            <person name="Chen R."/>
            <person name="Liu S."/>
            <person name="Li J."/>
            <person name="Ma L."/>
            <person name="Liu H."/>
            <person name="Zhou Y."/>
            <person name="Zhao J."/>
            <person name="Fang X."/>
            <person name="Li G."/>
            <person name="Fang L."/>
            <person name="Li Y."/>
            <person name="Liu D."/>
            <person name="Zheng H."/>
            <person name="Zhang Y."/>
            <person name="Qin N."/>
            <person name="Li Z."/>
            <person name="Yang G."/>
            <person name="Yang S."/>
            <person name="Bolund L."/>
            <person name="Kristiansen K."/>
            <person name="Zheng H."/>
            <person name="Li S."/>
            <person name="Zhang X."/>
            <person name="Yang H."/>
            <person name="Wang J."/>
            <person name="Sun R."/>
            <person name="Zhang B."/>
            <person name="Jiang S."/>
            <person name="Wang J."/>
            <person name="Du Y."/>
            <person name="Li S."/>
        </authorList>
    </citation>
    <scope>NUCLEOTIDE SEQUENCE [LARGE SCALE GENOMIC DNA]</scope>
    <source>
        <strain evidence="4">cv. 9930</strain>
    </source>
</reference>
<keyword evidence="4" id="KW-1185">Reference proteome</keyword>
<evidence type="ECO:0000313" key="4">
    <source>
        <dbReference type="Proteomes" id="UP000029981"/>
    </source>
</evidence>
<evidence type="ECO:0000313" key="3">
    <source>
        <dbReference type="EMBL" id="KGN53800.1"/>
    </source>
</evidence>
<dbReference type="AlphaFoldDB" id="A0A0A0KVZ2"/>
<keyword evidence="2" id="KW-0732">Signal</keyword>
<feature type="signal peptide" evidence="2">
    <location>
        <begin position="1"/>
        <end position="24"/>
    </location>
</feature>
<feature type="region of interest" description="Disordered" evidence="1">
    <location>
        <begin position="92"/>
        <end position="116"/>
    </location>
</feature>